<name>A0A645FH98_9ZZZZ</name>
<gene>
    <name evidence="2" type="ORF">SDC9_161031</name>
</gene>
<feature type="region of interest" description="Disordered" evidence="1">
    <location>
        <begin position="41"/>
        <end position="65"/>
    </location>
</feature>
<dbReference type="EMBL" id="VSSQ01060243">
    <property type="protein sequence ID" value="MPN13707.1"/>
    <property type="molecule type" value="Genomic_DNA"/>
</dbReference>
<sequence>MGFPVISDNFYKEDHISQRRDHPDIFPKTEIPLKLNHLFIQPNHQNPEQRNTHDEHTDHHKSIHQ</sequence>
<reference evidence="2" key="1">
    <citation type="submission" date="2019-08" db="EMBL/GenBank/DDBJ databases">
        <authorList>
            <person name="Kucharzyk K."/>
            <person name="Murdoch R.W."/>
            <person name="Higgins S."/>
            <person name="Loffler F."/>
        </authorList>
    </citation>
    <scope>NUCLEOTIDE SEQUENCE</scope>
</reference>
<organism evidence="2">
    <name type="scientific">bioreactor metagenome</name>
    <dbReference type="NCBI Taxonomy" id="1076179"/>
    <lineage>
        <taxon>unclassified sequences</taxon>
        <taxon>metagenomes</taxon>
        <taxon>ecological metagenomes</taxon>
    </lineage>
</organism>
<dbReference type="AlphaFoldDB" id="A0A645FH98"/>
<evidence type="ECO:0000256" key="1">
    <source>
        <dbReference type="SAM" id="MobiDB-lite"/>
    </source>
</evidence>
<accession>A0A645FH98</accession>
<comment type="caution">
    <text evidence="2">The sequence shown here is derived from an EMBL/GenBank/DDBJ whole genome shotgun (WGS) entry which is preliminary data.</text>
</comment>
<proteinExistence type="predicted"/>
<feature type="compositionally biased region" description="Basic and acidic residues" evidence="1">
    <location>
        <begin position="50"/>
        <end position="65"/>
    </location>
</feature>
<protein>
    <submittedName>
        <fullName evidence="2">Uncharacterized protein</fullName>
    </submittedName>
</protein>
<evidence type="ECO:0000313" key="2">
    <source>
        <dbReference type="EMBL" id="MPN13707.1"/>
    </source>
</evidence>